<dbReference type="FunFam" id="3.40.630.70:FF:000001">
    <property type="entry name" value="Leucyl/phenylalanyl-tRNA--protein transferase"/>
    <property type="match status" value="1"/>
</dbReference>
<dbReference type="EMBL" id="JACJFM010000029">
    <property type="protein sequence ID" value="MBB1488493.1"/>
    <property type="molecule type" value="Genomic_DNA"/>
</dbReference>
<evidence type="ECO:0000256" key="13">
    <source>
        <dbReference type="ARBA" id="ARBA00077165"/>
    </source>
</evidence>
<keyword evidence="3 15" id="KW-0808">Transferase</keyword>
<dbReference type="InterPro" id="IPR016181">
    <property type="entry name" value="Acyl_CoA_acyltransferase"/>
</dbReference>
<organism evidence="16 17">
    <name type="scientific">Oceanospirillum sediminis</name>
    <dbReference type="NCBI Taxonomy" id="2760088"/>
    <lineage>
        <taxon>Bacteria</taxon>
        <taxon>Pseudomonadati</taxon>
        <taxon>Pseudomonadota</taxon>
        <taxon>Gammaproteobacteria</taxon>
        <taxon>Oceanospirillales</taxon>
        <taxon>Oceanospirillaceae</taxon>
        <taxon>Oceanospirillum</taxon>
    </lineage>
</organism>
<keyword evidence="17" id="KW-1185">Reference proteome</keyword>
<comment type="function">
    <text evidence="8 15">Functions in the N-end rule pathway of protein degradation where it conjugates Leu, Phe and, less efficiently, Met from aminoacyl-tRNAs to the N-termini of proteins containing an N-terminal arginine or lysine.</text>
</comment>
<comment type="similarity">
    <text evidence="9 15">Belongs to the L/F-transferase family.</text>
</comment>
<dbReference type="Gene3D" id="3.30.70.3550">
    <property type="entry name" value="Leucyl/phenylalanyl-tRNA-protein transferase, N-terminal domain"/>
    <property type="match status" value="1"/>
</dbReference>
<evidence type="ECO:0000256" key="15">
    <source>
        <dbReference type="HAMAP-Rule" id="MF_00688"/>
    </source>
</evidence>
<evidence type="ECO:0000256" key="4">
    <source>
        <dbReference type="ARBA" id="ARBA00023315"/>
    </source>
</evidence>
<evidence type="ECO:0000313" key="16">
    <source>
        <dbReference type="EMBL" id="MBB1488493.1"/>
    </source>
</evidence>
<evidence type="ECO:0000256" key="1">
    <source>
        <dbReference type="ARBA" id="ARBA00004496"/>
    </source>
</evidence>
<dbReference type="EC" id="2.3.2.6" evidence="10 15"/>
<dbReference type="GO" id="GO:0005737">
    <property type="term" value="C:cytoplasm"/>
    <property type="evidence" value="ECO:0007669"/>
    <property type="project" value="UniProtKB-SubCell"/>
</dbReference>
<dbReference type="NCBIfam" id="TIGR00667">
    <property type="entry name" value="aat"/>
    <property type="match status" value="1"/>
</dbReference>
<dbReference type="GO" id="GO:0008914">
    <property type="term" value="F:leucyl-tRNA--protein transferase activity"/>
    <property type="evidence" value="ECO:0007669"/>
    <property type="project" value="UniProtKB-UniRule"/>
</dbReference>
<comment type="caution">
    <text evidence="16">The sequence shown here is derived from an EMBL/GenBank/DDBJ whole genome shotgun (WGS) entry which is preliminary data.</text>
</comment>
<evidence type="ECO:0000256" key="5">
    <source>
        <dbReference type="ARBA" id="ARBA00050607"/>
    </source>
</evidence>
<accession>A0A839ISR9</accession>
<keyword evidence="2 15" id="KW-0963">Cytoplasm</keyword>
<evidence type="ECO:0000256" key="7">
    <source>
        <dbReference type="ARBA" id="ARBA00051538"/>
    </source>
</evidence>
<dbReference type="InterPro" id="IPR042221">
    <property type="entry name" value="Leu/Phe-tRNA_Trfase_N"/>
</dbReference>
<sequence>MIELPWLDPEMPPAFPPVDMALTDPPGLLAFGGDLSPQWLIGAYRSGIFPWYNPGEPILWWSPNPRMVLQPEQLKIRRSLRKVLKKDLFQITFDQAFEQVLEGCASARSYTSETWLTGEMKSAYLQLHKEGYAHSVEAWHDGELAGGLYGVAVGKIFCGESMFTRVNDASKVAFVHLARQLDAWNFKLIDCQIHTDYLASFGASEIERREFLDYLKWYGAAPGIPGAWTISEQIKESII</sequence>
<evidence type="ECO:0000256" key="2">
    <source>
        <dbReference type="ARBA" id="ARBA00022490"/>
    </source>
</evidence>
<protein>
    <recommendedName>
        <fullName evidence="11 15">Leucyl/phenylalanyl-tRNA--protein transferase</fullName>
        <ecNumber evidence="10 15">2.3.2.6</ecNumber>
    </recommendedName>
    <alternativeName>
        <fullName evidence="12 15">L/F-transferase</fullName>
    </alternativeName>
    <alternativeName>
        <fullName evidence="13 15">Leucyltransferase</fullName>
    </alternativeName>
    <alternativeName>
        <fullName evidence="14 15">Phenyalanyltransferase</fullName>
    </alternativeName>
</protein>
<dbReference type="PANTHER" id="PTHR30098:SF2">
    <property type="entry name" value="LEUCYL_PHENYLALANYL-TRNA--PROTEIN TRANSFERASE"/>
    <property type="match status" value="1"/>
</dbReference>
<gene>
    <name evidence="15" type="primary">aat</name>
    <name evidence="16" type="ORF">H4O21_17965</name>
</gene>
<evidence type="ECO:0000256" key="9">
    <source>
        <dbReference type="ARBA" id="ARBA00061535"/>
    </source>
</evidence>
<reference evidence="16 17" key="1">
    <citation type="submission" date="2020-08" db="EMBL/GenBank/DDBJ databases">
        <title>Oceanospirillum sp. nov. isolated from marine sediment.</title>
        <authorList>
            <person name="Ji X."/>
        </authorList>
    </citation>
    <scope>NUCLEOTIDE SEQUENCE [LARGE SCALE GENOMIC DNA]</scope>
    <source>
        <strain evidence="16 17">D5</strain>
    </source>
</reference>
<dbReference type="FunFam" id="3.30.70.3550:FF:000001">
    <property type="entry name" value="Leucyl/phenylalanyl-tRNA--protein transferase"/>
    <property type="match status" value="1"/>
</dbReference>
<evidence type="ECO:0000256" key="10">
    <source>
        <dbReference type="ARBA" id="ARBA00066767"/>
    </source>
</evidence>
<proteinExistence type="inferred from homology"/>
<name>A0A839ISR9_9GAMM</name>
<evidence type="ECO:0000256" key="11">
    <source>
        <dbReference type="ARBA" id="ARBA00074372"/>
    </source>
</evidence>
<dbReference type="SUPFAM" id="SSF55729">
    <property type="entry name" value="Acyl-CoA N-acyltransferases (Nat)"/>
    <property type="match status" value="1"/>
</dbReference>
<comment type="subcellular location">
    <subcellularLocation>
        <location evidence="1 15">Cytoplasm</location>
    </subcellularLocation>
</comment>
<dbReference type="Proteomes" id="UP000565262">
    <property type="component" value="Unassembled WGS sequence"/>
</dbReference>
<dbReference type="AlphaFoldDB" id="A0A839ISR9"/>
<dbReference type="InterPro" id="IPR004616">
    <property type="entry name" value="Leu/Phe-tRNA_Trfase"/>
</dbReference>
<comment type="catalytic activity">
    <reaction evidence="6 15">
        <text>N-terminal L-arginyl-[protein] + L-leucyl-tRNA(Leu) = N-terminal L-leucyl-L-arginyl-[protein] + tRNA(Leu) + H(+)</text>
        <dbReference type="Rhea" id="RHEA:50416"/>
        <dbReference type="Rhea" id="RHEA-COMP:9613"/>
        <dbReference type="Rhea" id="RHEA-COMP:9622"/>
        <dbReference type="Rhea" id="RHEA-COMP:12672"/>
        <dbReference type="Rhea" id="RHEA-COMP:12673"/>
        <dbReference type="ChEBI" id="CHEBI:15378"/>
        <dbReference type="ChEBI" id="CHEBI:64719"/>
        <dbReference type="ChEBI" id="CHEBI:78442"/>
        <dbReference type="ChEBI" id="CHEBI:78494"/>
        <dbReference type="ChEBI" id="CHEBI:133044"/>
        <dbReference type="EC" id="2.3.2.6"/>
    </reaction>
</comment>
<comment type="catalytic activity">
    <reaction evidence="5 15">
        <text>L-phenylalanyl-tRNA(Phe) + an N-terminal L-alpha-aminoacyl-[protein] = an N-terminal L-phenylalanyl-L-alpha-aminoacyl-[protein] + tRNA(Phe)</text>
        <dbReference type="Rhea" id="RHEA:43632"/>
        <dbReference type="Rhea" id="RHEA-COMP:9668"/>
        <dbReference type="Rhea" id="RHEA-COMP:9699"/>
        <dbReference type="Rhea" id="RHEA-COMP:10636"/>
        <dbReference type="Rhea" id="RHEA-COMP:10637"/>
        <dbReference type="ChEBI" id="CHEBI:78442"/>
        <dbReference type="ChEBI" id="CHEBI:78531"/>
        <dbReference type="ChEBI" id="CHEBI:78597"/>
        <dbReference type="ChEBI" id="CHEBI:83561"/>
        <dbReference type="EC" id="2.3.2.6"/>
    </reaction>
</comment>
<evidence type="ECO:0000256" key="14">
    <source>
        <dbReference type="ARBA" id="ARBA00083640"/>
    </source>
</evidence>
<evidence type="ECO:0000256" key="3">
    <source>
        <dbReference type="ARBA" id="ARBA00022679"/>
    </source>
</evidence>
<evidence type="ECO:0000256" key="12">
    <source>
        <dbReference type="ARBA" id="ARBA00077136"/>
    </source>
</evidence>
<dbReference type="RefSeq" id="WP_182810263.1">
    <property type="nucleotide sequence ID" value="NZ_JACJFM010000029.1"/>
</dbReference>
<evidence type="ECO:0000256" key="8">
    <source>
        <dbReference type="ARBA" id="ARBA00054043"/>
    </source>
</evidence>
<dbReference type="Gene3D" id="3.40.630.70">
    <property type="entry name" value="Leucyl/phenylalanyl-tRNA-protein transferase, C-terminal domain"/>
    <property type="match status" value="1"/>
</dbReference>
<evidence type="ECO:0000256" key="6">
    <source>
        <dbReference type="ARBA" id="ARBA00050652"/>
    </source>
</evidence>
<dbReference type="InterPro" id="IPR042203">
    <property type="entry name" value="Leu/Phe-tRNA_Trfase_C"/>
</dbReference>
<dbReference type="HAMAP" id="MF_00688">
    <property type="entry name" value="Leu_Phe_trans"/>
    <property type="match status" value="1"/>
</dbReference>
<dbReference type="PANTHER" id="PTHR30098">
    <property type="entry name" value="LEUCYL/PHENYLALANYL-TRNA--PROTEIN TRANSFERASE"/>
    <property type="match status" value="1"/>
</dbReference>
<dbReference type="GO" id="GO:0030163">
    <property type="term" value="P:protein catabolic process"/>
    <property type="evidence" value="ECO:0007669"/>
    <property type="project" value="UniProtKB-UniRule"/>
</dbReference>
<evidence type="ECO:0000313" key="17">
    <source>
        <dbReference type="Proteomes" id="UP000565262"/>
    </source>
</evidence>
<dbReference type="Pfam" id="PF03588">
    <property type="entry name" value="Leu_Phe_trans"/>
    <property type="match status" value="1"/>
</dbReference>
<comment type="catalytic activity">
    <reaction evidence="7 15">
        <text>N-terminal L-lysyl-[protein] + L-leucyl-tRNA(Leu) = N-terminal L-leucyl-L-lysyl-[protein] + tRNA(Leu) + H(+)</text>
        <dbReference type="Rhea" id="RHEA:12340"/>
        <dbReference type="Rhea" id="RHEA-COMP:9613"/>
        <dbReference type="Rhea" id="RHEA-COMP:9622"/>
        <dbReference type="Rhea" id="RHEA-COMP:12670"/>
        <dbReference type="Rhea" id="RHEA-COMP:12671"/>
        <dbReference type="ChEBI" id="CHEBI:15378"/>
        <dbReference type="ChEBI" id="CHEBI:65249"/>
        <dbReference type="ChEBI" id="CHEBI:78442"/>
        <dbReference type="ChEBI" id="CHEBI:78494"/>
        <dbReference type="ChEBI" id="CHEBI:133043"/>
        <dbReference type="EC" id="2.3.2.6"/>
    </reaction>
</comment>
<keyword evidence="4 15" id="KW-0012">Acyltransferase</keyword>